<dbReference type="GO" id="GO:0005640">
    <property type="term" value="C:nuclear outer membrane"/>
    <property type="evidence" value="ECO:0007669"/>
    <property type="project" value="UniProtKB-SubCell"/>
</dbReference>
<evidence type="ECO:0000313" key="12">
    <source>
        <dbReference type="EMBL" id="CAD5211969.1"/>
    </source>
</evidence>
<keyword evidence="8" id="KW-1133">Transmembrane helix</keyword>
<evidence type="ECO:0000256" key="3">
    <source>
        <dbReference type="ARBA" id="ARBA00004649"/>
    </source>
</evidence>
<dbReference type="PANTHER" id="PTHR10868">
    <property type="entry name" value="SIGMA 1-TYPE OPIOID RECEPTOR-RELATED"/>
    <property type="match status" value="1"/>
</dbReference>
<protein>
    <recommendedName>
        <fullName evidence="5">Sigma non-opioid intracellular receptor 1</fullName>
    </recommendedName>
    <alternativeName>
        <fullName evidence="10">Sigma 1-type opioid receptor</fullName>
    </alternativeName>
</protein>
<evidence type="ECO:0000256" key="6">
    <source>
        <dbReference type="ARBA" id="ARBA00022692"/>
    </source>
</evidence>
<evidence type="ECO:0000256" key="4">
    <source>
        <dbReference type="ARBA" id="ARBA00007141"/>
    </source>
</evidence>
<evidence type="ECO:0000256" key="11">
    <source>
        <dbReference type="RuleBase" id="RU368083"/>
    </source>
</evidence>
<evidence type="ECO:0000256" key="2">
    <source>
        <dbReference type="ARBA" id="ARBA00004586"/>
    </source>
</evidence>
<evidence type="ECO:0000256" key="9">
    <source>
        <dbReference type="ARBA" id="ARBA00023136"/>
    </source>
</evidence>
<dbReference type="InterPro" id="IPR006716">
    <property type="entry name" value="ERG2_sigma1_rcpt-like"/>
</dbReference>
<evidence type="ECO:0000313" key="13">
    <source>
        <dbReference type="Proteomes" id="UP000614601"/>
    </source>
</evidence>
<keyword evidence="9" id="KW-0472">Membrane</keyword>
<keyword evidence="6" id="KW-0812">Transmembrane</keyword>
<dbReference type="PANTHER" id="PTHR10868:SF1">
    <property type="entry name" value="SIGMA NON-OPIOID INTRACELLULAR RECEPTOR 1"/>
    <property type="match status" value="1"/>
</dbReference>
<proteinExistence type="inferred from homology"/>
<evidence type="ECO:0000256" key="7">
    <source>
        <dbReference type="ARBA" id="ARBA00022824"/>
    </source>
</evidence>
<evidence type="ECO:0000256" key="1">
    <source>
        <dbReference type="ARBA" id="ARBA00004540"/>
    </source>
</evidence>
<dbReference type="EMBL" id="CAJFCW020000002">
    <property type="protein sequence ID" value="CAG9094805.1"/>
    <property type="molecule type" value="Genomic_DNA"/>
</dbReference>
<dbReference type="Proteomes" id="UP000783686">
    <property type="component" value="Unassembled WGS sequence"/>
</dbReference>
<keyword evidence="7" id="KW-0256">Endoplasmic reticulum</keyword>
<gene>
    <name evidence="12" type="ORF">BOKJ2_LOCUS3968</name>
</gene>
<reference evidence="12" key="1">
    <citation type="submission" date="2020-09" db="EMBL/GenBank/DDBJ databases">
        <authorList>
            <person name="Kikuchi T."/>
        </authorList>
    </citation>
    <scope>NUCLEOTIDE SEQUENCE</scope>
    <source>
        <strain evidence="12">SH1</strain>
    </source>
</reference>
<sequence length="228" mass="25561">MGFFFTKVVRNIIFLLLLLNGTQMFLKWKSYNIQAKDFKTFSVKSADSNSINAVSKFTSELRRKYSQDIDASLKWVPFSAGGLHLKAQFLYGDLTEYIAVFTAIGDSTGRSGIHWSNHSCTVLTGEVTRVLDAFSSPVKETFKQGQNFRHGQFESFVYILKDQATVACYGRGFIPASSVWSLSGALSTGDPLAAVKQSYVYGRLTFDTLTRHGYHYFDYVAKKAKGEL</sequence>
<comment type="subcellular location">
    <subcellularLocation>
        <location evidence="2">Endoplasmic reticulum membrane</location>
    </subcellularLocation>
    <subcellularLocation>
        <location evidence="1">Nucleus inner membrane</location>
    </subcellularLocation>
    <subcellularLocation>
        <location evidence="3">Nucleus outer membrane</location>
    </subcellularLocation>
</comment>
<name>A0A811K7C1_9BILA</name>
<keyword evidence="13" id="KW-1185">Reference proteome</keyword>
<dbReference type="OrthoDB" id="347124at2759"/>
<evidence type="ECO:0000256" key="5">
    <source>
        <dbReference type="ARBA" id="ARBA00020208"/>
    </source>
</evidence>
<accession>A0A811K7C1</accession>
<dbReference type="EMBL" id="CAJFDH010000002">
    <property type="protein sequence ID" value="CAD5211969.1"/>
    <property type="molecule type" value="Genomic_DNA"/>
</dbReference>
<dbReference type="Pfam" id="PF04622">
    <property type="entry name" value="ERG2_Sigma1R"/>
    <property type="match status" value="1"/>
</dbReference>
<organism evidence="12 13">
    <name type="scientific">Bursaphelenchus okinawaensis</name>
    <dbReference type="NCBI Taxonomy" id="465554"/>
    <lineage>
        <taxon>Eukaryota</taxon>
        <taxon>Metazoa</taxon>
        <taxon>Ecdysozoa</taxon>
        <taxon>Nematoda</taxon>
        <taxon>Chromadorea</taxon>
        <taxon>Rhabditida</taxon>
        <taxon>Tylenchina</taxon>
        <taxon>Tylenchomorpha</taxon>
        <taxon>Aphelenchoidea</taxon>
        <taxon>Aphelenchoididae</taxon>
        <taxon>Bursaphelenchus</taxon>
    </lineage>
</organism>
<dbReference type="Proteomes" id="UP000614601">
    <property type="component" value="Unassembled WGS sequence"/>
</dbReference>
<comment type="similarity">
    <text evidence="4 11">Belongs to the ERG2 family.</text>
</comment>
<dbReference type="AlphaFoldDB" id="A0A811K7C1"/>
<dbReference type="GO" id="GO:0005637">
    <property type="term" value="C:nuclear inner membrane"/>
    <property type="evidence" value="ECO:0007669"/>
    <property type="project" value="UniProtKB-SubCell"/>
</dbReference>
<evidence type="ECO:0000256" key="8">
    <source>
        <dbReference type="ARBA" id="ARBA00022989"/>
    </source>
</evidence>
<comment type="caution">
    <text evidence="12">The sequence shown here is derived from an EMBL/GenBank/DDBJ whole genome shotgun (WGS) entry which is preliminary data.</text>
</comment>
<evidence type="ECO:0000256" key="10">
    <source>
        <dbReference type="ARBA" id="ARBA00033467"/>
    </source>
</evidence>
<dbReference type="GO" id="GO:0005789">
    <property type="term" value="C:endoplasmic reticulum membrane"/>
    <property type="evidence" value="ECO:0007669"/>
    <property type="project" value="UniProtKB-SubCell"/>
</dbReference>